<keyword evidence="6 12" id="KW-0560">Oxidoreductase</keyword>
<dbReference type="PANTHER" id="PTHR23289:SF2">
    <property type="entry name" value="CYTOCHROME C OXIDASE ASSEMBLY PROTEIN COX15 HOMOLOG"/>
    <property type="match status" value="1"/>
</dbReference>
<feature type="transmembrane region" description="Helical" evidence="12">
    <location>
        <begin position="124"/>
        <end position="142"/>
    </location>
</feature>
<dbReference type="InterPro" id="IPR023754">
    <property type="entry name" value="HemeA_Synthase_type2"/>
</dbReference>
<feature type="transmembrane region" description="Helical" evidence="12">
    <location>
        <begin position="288"/>
        <end position="311"/>
    </location>
</feature>
<feature type="transmembrane region" description="Helical" evidence="12">
    <location>
        <begin position="9"/>
        <end position="29"/>
    </location>
</feature>
<accession>A0ABX7DVH3</accession>
<feature type="transmembrane region" description="Helical" evidence="12">
    <location>
        <begin position="317"/>
        <end position="334"/>
    </location>
</feature>
<evidence type="ECO:0000256" key="10">
    <source>
        <dbReference type="ARBA" id="ARBA00044501"/>
    </source>
</evidence>
<evidence type="ECO:0000256" key="12">
    <source>
        <dbReference type="HAMAP-Rule" id="MF_01665"/>
    </source>
</evidence>
<organism evidence="13 14">
    <name type="scientific">Aequorivita iocasae</name>
    <dbReference type="NCBI Taxonomy" id="2803865"/>
    <lineage>
        <taxon>Bacteria</taxon>
        <taxon>Pseudomonadati</taxon>
        <taxon>Bacteroidota</taxon>
        <taxon>Flavobacteriia</taxon>
        <taxon>Flavobacteriales</taxon>
        <taxon>Flavobacteriaceae</taxon>
        <taxon>Aequorivita</taxon>
    </lineage>
</organism>
<evidence type="ECO:0000256" key="6">
    <source>
        <dbReference type="ARBA" id="ARBA00023002"/>
    </source>
</evidence>
<feature type="binding site" description="axial binding residue" evidence="12">
    <location>
        <position position="258"/>
    </location>
    <ligand>
        <name>heme</name>
        <dbReference type="ChEBI" id="CHEBI:30413"/>
    </ligand>
    <ligandPart>
        <name>Fe</name>
        <dbReference type="ChEBI" id="CHEBI:18248"/>
    </ligandPart>
</feature>
<evidence type="ECO:0000256" key="11">
    <source>
        <dbReference type="ARBA" id="ARBA00048044"/>
    </source>
</evidence>
<feature type="binding site" description="axial binding residue" evidence="12">
    <location>
        <position position="319"/>
    </location>
    <ligand>
        <name>heme</name>
        <dbReference type="ChEBI" id="CHEBI:30413"/>
    </ligand>
    <ligandPart>
        <name>Fe</name>
        <dbReference type="ChEBI" id="CHEBI:18248"/>
    </ligandPart>
</feature>
<comment type="similarity">
    <text evidence="12">Belongs to the COX15/CtaA family. Type 2 subfamily.</text>
</comment>
<comment type="function">
    <text evidence="12">Catalyzes the conversion of heme O to heme A by two successive hydroxylations of the methyl group at C8. The first hydroxylation forms heme I, the second hydroxylation results in an unstable dihydroxymethyl group, which spontaneously dehydrates, resulting in the formyl group of heme A.</text>
</comment>
<comment type="pathway">
    <text evidence="10 12">Porphyrin-containing compound metabolism; heme A biosynthesis; heme A from heme O: step 1/1.</text>
</comment>
<feature type="transmembrane region" description="Helical" evidence="12">
    <location>
        <begin position="260"/>
        <end position="276"/>
    </location>
</feature>
<sequence length="339" mass="39356">MANKDNKKVIYWLLTGCFLIFVMVVVGGITRLTHSGLSISSYKLISGTLPPMNEAEWIAEFDHYKQFPEYQKLNNHFTLADFKDIYFWEWLHRLLGRLLGVVFIIPFLYFLLKKQLTKPTIGKAIILMCLGAFQGFLGWYMVKSGLVDRPDVSHYRLAMHLTTAFITFAYTFWVAMDLWYPVKKEINSQLRNIIRFGMAILLIQIIWGAFVAGLDAGWIHNHWPLMNEGEWMHETVYIEQVPLWKNFVEGKSGVQFVHRYMAYAVVGIIFVIWYKARKLQLTVPQRNGINLLLLLVLVQFILGVFTLILQVPVVLGVLHQVTAFFLLAAMTFVLHRFSK</sequence>
<dbReference type="PANTHER" id="PTHR23289">
    <property type="entry name" value="CYTOCHROME C OXIDASE ASSEMBLY PROTEIN COX15"/>
    <property type="match status" value="1"/>
</dbReference>
<keyword evidence="9 12" id="KW-0472">Membrane</keyword>
<feature type="transmembrane region" description="Helical" evidence="12">
    <location>
        <begin position="157"/>
        <end position="180"/>
    </location>
</feature>
<keyword evidence="4 12" id="KW-0479">Metal-binding</keyword>
<keyword evidence="5 12" id="KW-1133">Transmembrane helix</keyword>
<feature type="transmembrane region" description="Helical" evidence="12">
    <location>
        <begin position="192"/>
        <end position="214"/>
    </location>
</feature>
<evidence type="ECO:0000256" key="4">
    <source>
        <dbReference type="ARBA" id="ARBA00022723"/>
    </source>
</evidence>
<evidence type="ECO:0000313" key="13">
    <source>
        <dbReference type="EMBL" id="QQX76759.1"/>
    </source>
</evidence>
<dbReference type="HAMAP" id="MF_01665">
    <property type="entry name" value="HemeA_synth_type2"/>
    <property type="match status" value="1"/>
</dbReference>
<evidence type="ECO:0000256" key="9">
    <source>
        <dbReference type="ARBA" id="ARBA00023136"/>
    </source>
</evidence>
<keyword evidence="7 12" id="KW-0408">Iron</keyword>
<evidence type="ECO:0000256" key="3">
    <source>
        <dbReference type="ARBA" id="ARBA00022692"/>
    </source>
</evidence>
<comment type="cofactor">
    <cofactor evidence="1 12">
        <name>heme b</name>
        <dbReference type="ChEBI" id="CHEBI:60344"/>
    </cofactor>
</comment>
<gene>
    <name evidence="12" type="primary">ctaA</name>
    <name evidence="13" type="ORF">JK629_00350</name>
</gene>
<proteinExistence type="inferred from homology"/>
<keyword evidence="8 12" id="KW-0350">Heme biosynthesis</keyword>
<evidence type="ECO:0000313" key="14">
    <source>
        <dbReference type="Proteomes" id="UP000629420"/>
    </source>
</evidence>
<comment type="catalytic activity">
    <reaction evidence="11">
        <text>Fe(II)-heme o + 2 A + H2O = Fe(II)-heme a + 2 AH2</text>
        <dbReference type="Rhea" id="RHEA:63388"/>
        <dbReference type="ChEBI" id="CHEBI:13193"/>
        <dbReference type="ChEBI" id="CHEBI:15377"/>
        <dbReference type="ChEBI" id="CHEBI:17499"/>
        <dbReference type="ChEBI" id="CHEBI:60530"/>
        <dbReference type="ChEBI" id="CHEBI:61715"/>
        <dbReference type="EC" id="1.17.99.9"/>
    </reaction>
    <physiologicalReaction direction="left-to-right" evidence="11">
        <dbReference type="Rhea" id="RHEA:63389"/>
    </physiologicalReaction>
</comment>
<evidence type="ECO:0000256" key="1">
    <source>
        <dbReference type="ARBA" id="ARBA00001970"/>
    </source>
</evidence>
<evidence type="ECO:0000256" key="7">
    <source>
        <dbReference type="ARBA" id="ARBA00023004"/>
    </source>
</evidence>
<evidence type="ECO:0000256" key="2">
    <source>
        <dbReference type="ARBA" id="ARBA00004141"/>
    </source>
</evidence>
<comment type="subunit">
    <text evidence="12">Interacts with CtaB.</text>
</comment>
<dbReference type="InterPro" id="IPR003780">
    <property type="entry name" value="COX15/CtaA_fam"/>
</dbReference>
<keyword evidence="3 12" id="KW-0812">Transmembrane</keyword>
<evidence type="ECO:0000256" key="8">
    <source>
        <dbReference type="ARBA" id="ARBA00023133"/>
    </source>
</evidence>
<dbReference type="RefSeq" id="WP_202336603.1">
    <property type="nucleotide sequence ID" value="NZ_CP068439.1"/>
</dbReference>
<keyword evidence="12" id="KW-1003">Cell membrane</keyword>
<dbReference type="Proteomes" id="UP000629420">
    <property type="component" value="Chromosome"/>
</dbReference>
<evidence type="ECO:0000256" key="5">
    <source>
        <dbReference type="ARBA" id="ARBA00022989"/>
    </source>
</evidence>
<name>A0ABX7DVH3_9FLAO</name>
<dbReference type="Pfam" id="PF02628">
    <property type="entry name" value="COX15-CtaA"/>
    <property type="match status" value="1"/>
</dbReference>
<keyword evidence="14" id="KW-1185">Reference proteome</keyword>
<protein>
    <recommendedName>
        <fullName evidence="12">Heme A synthase</fullName>
        <shortName evidence="12">HAS</shortName>
        <ecNumber evidence="12">1.17.99.9</ecNumber>
    </recommendedName>
    <alternativeName>
        <fullName evidence="12">Cytochrome aa3-controlling protein</fullName>
    </alternativeName>
</protein>
<feature type="transmembrane region" description="Helical" evidence="12">
    <location>
        <begin position="94"/>
        <end position="112"/>
    </location>
</feature>
<comment type="subcellular location">
    <subcellularLocation>
        <location evidence="12">Cell membrane</location>
        <topology evidence="12">Multi-pass membrane protein</topology>
    </subcellularLocation>
    <subcellularLocation>
        <location evidence="2">Membrane</location>
        <topology evidence="2">Multi-pass membrane protein</topology>
    </subcellularLocation>
</comment>
<dbReference type="EC" id="1.17.99.9" evidence="12"/>
<reference evidence="13 14" key="1">
    <citation type="submission" date="2021-01" db="EMBL/GenBank/DDBJ databases">
        <title>Aequorivita sp. strain KX20305, a bacterium isolated from the sediment collected at a cold seep field in South China Sea.</title>
        <authorList>
            <person name="Zhang H."/>
            <person name="Li C."/>
        </authorList>
    </citation>
    <scope>NUCLEOTIDE SEQUENCE [LARGE SCALE GENOMIC DNA]</scope>
    <source>
        <strain evidence="13 14">KX20305</strain>
    </source>
</reference>
<dbReference type="EMBL" id="CP068439">
    <property type="protein sequence ID" value="QQX76759.1"/>
    <property type="molecule type" value="Genomic_DNA"/>
</dbReference>